<evidence type="ECO:0000313" key="5">
    <source>
        <dbReference type="EMBL" id="WMN11383.1"/>
    </source>
</evidence>
<keyword evidence="2" id="KW-0288">FMN</keyword>
<evidence type="ECO:0000259" key="4">
    <source>
        <dbReference type="PROSITE" id="PS50112"/>
    </source>
</evidence>
<evidence type="ECO:0000256" key="2">
    <source>
        <dbReference type="ARBA" id="ARBA00022643"/>
    </source>
</evidence>
<evidence type="ECO:0000313" key="6">
    <source>
        <dbReference type="Proteomes" id="UP001230496"/>
    </source>
</evidence>
<evidence type="ECO:0000256" key="3">
    <source>
        <dbReference type="ARBA" id="ARBA00022991"/>
    </source>
</evidence>
<keyword evidence="3" id="KW-0157">Chromophore</keyword>
<name>A0AA51NA57_9BACT</name>
<dbReference type="KEGG" id="msaa:QYS49_38195"/>
<dbReference type="InterPro" id="IPR000014">
    <property type="entry name" value="PAS"/>
</dbReference>
<dbReference type="Pfam" id="PF13426">
    <property type="entry name" value="PAS_9"/>
    <property type="match status" value="1"/>
</dbReference>
<proteinExistence type="predicted"/>
<accession>A0AA51NA57</accession>
<dbReference type="PANTHER" id="PTHR47429">
    <property type="entry name" value="PROTEIN TWIN LOV 1"/>
    <property type="match status" value="1"/>
</dbReference>
<dbReference type="PANTHER" id="PTHR47429:SF2">
    <property type="entry name" value="PROTEIN TWIN LOV 1"/>
    <property type="match status" value="1"/>
</dbReference>
<dbReference type="RefSeq" id="WP_308348504.1">
    <property type="nucleotide sequence ID" value="NZ_CP129971.1"/>
</dbReference>
<gene>
    <name evidence="5" type="ORF">QYS49_38195</name>
</gene>
<reference evidence="5 6" key="1">
    <citation type="submission" date="2023-08" db="EMBL/GenBank/DDBJ databases">
        <title>Comparative genomics and taxonomic characterization of three novel marine species of genus Marivirga.</title>
        <authorList>
            <person name="Muhammad N."/>
            <person name="Kim S.-G."/>
        </authorList>
    </citation>
    <scope>NUCLEOTIDE SEQUENCE [LARGE SCALE GENOMIC DNA]</scope>
    <source>
        <strain evidence="5 6">BDSF4-3</strain>
    </source>
</reference>
<dbReference type="EMBL" id="CP129971">
    <property type="protein sequence ID" value="WMN11383.1"/>
    <property type="molecule type" value="Genomic_DNA"/>
</dbReference>
<evidence type="ECO:0000256" key="1">
    <source>
        <dbReference type="ARBA" id="ARBA00022630"/>
    </source>
</evidence>
<dbReference type="AlphaFoldDB" id="A0AA51NA57"/>
<keyword evidence="1" id="KW-0285">Flavoprotein</keyword>
<dbReference type="NCBIfam" id="TIGR00229">
    <property type="entry name" value="sensory_box"/>
    <property type="match status" value="1"/>
</dbReference>
<dbReference type="CDD" id="cd00130">
    <property type="entry name" value="PAS"/>
    <property type="match status" value="1"/>
</dbReference>
<dbReference type="SUPFAM" id="SSF55785">
    <property type="entry name" value="PYP-like sensor domain (PAS domain)"/>
    <property type="match status" value="1"/>
</dbReference>
<dbReference type="Proteomes" id="UP001230496">
    <property type="component" value="Chromosome"/>
</dbReference>
<keyword evidence="6" id="KW-1185">Reference proteome</keyword>
<sequence length="191" mass="22391">MIKYQNNLSNMMCLDIYLMDLSPQEYHKMHTKILDTPKDFKNVLHCHDIAAMSNANVLSKIKIDLSCLEKYAQRNRWQENIQKILKNPFEALVLTNLEKEILWVNSGFEAMTGFKAQEAVGLTPTFLQGKNTDSNTRSIFRQKLQEDRNFSISIKNYRKNGEEYDCKVDIFPLHDSENRISHFLALEQEIR</sequence>
<dbReference type="PROSITE" id="PS50112">
    <property type="entry name" value="PAS"/>
    <property type="match status" value="1"/>
</dbReference>
<protein>
    <submittedName>
        <fullName evidence="5">PAS domain-containing protein</fullName>
    </submittedName>
</protein>
<dbReference type="Gene3D" id="3.30.450.20">
    <property type="entry name" value="PAS domain"/>
    <property type="match status" value="1"/>
</dbReference>
<dbReference type="InterPro" id="IPR035965">
    <property type="entry name" value="PAS-like_dom_sf"/>
</dbReference>
<organism evidence="5 6">
    <name type="scientific">Marivirga salinarum</name>
    <dbReference type="NCBI Taxonomy" id="3059078"/>
    <lineage>
        <taxon>Bacteria</taxon>
        <taxon>Pseudomonadati</taxon>
        <taxon>Bacteroidota</taxon>
        <taxon>Cytophagia</taxon>
        <taxon>Cytophagales</taxon>
        <taxon>Marivirgaceae</taxon>
        <taxon>Marivirga</taxon>
    </lineage>
</organism>
<feature type="domain" description="PAS" evidence="4">
    <location>
        <begin position="77"/>
        <end position="121"/>
    </location>
</feature>